<organism evidence="2 3">
    <name type="scientific">Colletotrichum orbiculare (strain 104-T / ATCC 96160 / CBS 514.97 / LARS 414 / MAFF 240422)</name>
    <name type="common">Cucumber anthracnose fungus</name>
    <name type="synonym">Colletotrichum lagenarium</name>
    <dbReference type="NCBI Taxonomy" id="1213857"/>
    <lineage>
        <taxon>Eukaryota</taxon>
        <taxon>Fungi</taxon>
        <taxon>Dikarya</taxon>
        <taxon>Ascomycota</taxon>
        <taxon>Pezizomycotina</taxon>
        <taxon>Sordariomycetes</taxon>
        <taxon>Hypocreomycetidae</taxon>
        <taxon>Glomerellales</taxon>
        <taxon>Glomerellaceae</taxon>
        <taxon>Colletotrichum</taxon>
        <taxon>Colletotrichum orbiculare species complex</taxon>
    </lineage>
</organism>
<name>A0A484FW33_COLOR</name>
<sequence length="132" mass="13797">MPSNPDGPRKVSGPESRSQATHDIACPVHSSHGTAWPPILPPLAPLPASHKAALSGISIVAPSLFMSLAVYEHVCEQTEVDTPSPHWSGEIRSTSTAGRGNQLATKSLSVCPPQAGATACMMRVLDNGFAFD</sequence>
<protein>
    <submittedName>
        <fullName evidence="2">Uncharacterized protein</fullName>
    </submittedName>
</protein>
<reference evidence="3" key="2">
    <citation type="journal article" date="2019" name="Mol. Plant Microbe Interact.">
        <title>Genome sequence resources for four phytopathogenic fungi from the Colletotrichum orbiculare species complex.</title>
        <authorList>
            <person name="Gan P."/>
            <person name="Tsushima A."/>
            <person name="Narusaka M."/>
            <person name="Narusaka Y."/>
            <person name="Takano Y."/>
            <person name="Kubo Y."/>
            <person name="Shirasu K."/>
        </authorList>
    </citation>
    <scope>GENOME REANNOTATION</scope>
    <source>
        <strain evidence="3">104-T / ATCC 96160 / CBS 514.97 / LARS 414 / MAFF 240422</strain>
    </source>
</reference>
<evidence type="ECO:0000313" key="2">
    <source>
        <dbReference type="EMBL" id="TDZ22093.1"/>
    </source>
</evidence>
<reference evidence="3" key="1">
    <citation type="journal article" date="2013" name="New Phytol.">
        <title>Comparative genomic and transcriptomic analyses reveal the hemibiotrophic stage shift of Colletotrichum fungi.</title>
        <authorList>
            <person name="Gan P."/>
            <person name="Ikeda K."/>
            <person name="Irieda H."/>
            <person name="Narusaka M."/>
            <person name="O'Connell R.J."/>
            <person name="Narusaka Y."/>
            <person name="Takano Y."/>
            <person name="Kubo Y."/>
            <person name="Shirasu K."/>
        </authorList>
    </citation>
    <scope>NUCLEOTIDE SEQUENCE [LARGE SCALE GENOMIC DNA]</scope>
    <source>
        <strain evidence="3">104-T / ATCC 96160 / CBS 514.97 / LARS 414 / MAFF 240422</strain>
    </source>
</reference>
<dbReference type="AlphaFoldDB" id="A0A484FW33"/>
<keyword evidence="3" id="KW-1185">Reference proteome</keyword>
<proteinExistence type="predicted"/>
<dbReference type="EMBL" id="AMCV02000011">
    <property type="protein sequence ID" value="TDZ22093.1"/>
    <property type="molecule type" value="Genomic_DNA"/>
</dbReference>
<accession>A0A484FW33</accession>
<evidence type="ECO:0000256" key="1">
    <source>
        <dbReference type="SAM" id="MobiDB-lite"/>
    </source>
</evidence>
<feature type="region of interest" description="Disordered" evidence="1">
    <location>
        <begin position="1"/>
        <end position="21"/>
    </location>
</feature>
<dbReference type="Proteomes" id="UP000014480">
    <property type="component" value="Unassembled WGS sequence"/>
</dbReference>
<comment type="caution">
    <text evidence="2">The sequence shown here is derived from an EMBL/GenBank/DDBJ whole genome shotgun (WGS) entry which is preliminary data.</text>
</comment>
<gene>
    <name evidence="2" type="ORF">Cob_v004815</name>
</gene>
<evidence type="ECO:0000313" key="3">
    <source>
        <dbReference type="Proteomes" id="UP000014480"/>
    </source>
</evidence>